<accession>A0A3S3S6I7</accession>
<evidence type="ECO:0000313" key="9">
    <source>
        <dbReference type="Proteomes" id="UP000285301"/>
    </source>
</evidence>
<keyword evidence="4 5" id="KW-0472">Membrane</keyword>
<feature type="transmembrane region" description="Helical" evidence="5">
    <location>
        <begin position="396"/>
        <end position="416"/>
    </location>
</feature>
<dbReference type="Proteomes" id="UP000285301">
    <property type="component" value="Unassembled WGS sequence"/>
</dbReference>
<keyword evidence="6" id="KW-0732">Signal</keyword>
<dbReference type="Pfam" id="PF00328">
    <property type="entry name" value="His_Phos_2"/>
    <property type="match status" value="1"/>
</dbReference>
<dbReference type="InterPro" id="IPR033379">
    <property type="entry name" value="Acid_Pase_AS"/>
</dbReference>
<evidence type="ECO:0000313" key="8">
    <source>
        <dbReference type="EMBL" id="RWS09887.1"/>
    </source>
</evidence>
<keyword evidence="2 5" id="KW-0812">Transmembrane</keyword>
<feature type="transmembrane region" description="Helical" evidence="5">
    <location>
        <begin position="478"/>
        <end position="506"/>
    </location>
</feature>
<evidence type="ECO:0000256" key="5">
    <source>
        <dbReference type="SAM" id="Phobius"/>
    </source>
</evidence>
<dbReference type="PROSITE" id="PS00778">
    <property type="entry name" value="HIS_ACID_PHOSPHAT_2"/>
    <property type="match status" value="1"/>
</dbReference>
<evidence type="ECO:0000256" key="2">
    <source>
        <dbReference type="ARBA" id="ARBA00022692"/>
    </source>
</evidence>
<dbReference type="SUPFAM" id="SSF81321">
    <property type="entry name" value="Family A G protein-coupled receptor-like"/>
    <property type="match status" value="1"/>
</dbReference>
<dbReference type="InterPro" id="IPR017981">
    <property type="entry name" value="GPCR_2-like_7TM"/>
</dbReference>
<dbReference type="EMBL" id="NCKU01002303">
    <property type="protein sequence ID" value="RWS09887.1"/>
    <property type="molecule type" value="Genomic_DNA"/>
</dbReference>
<dbReference type="InterPro" id="IPR029033">
    <property type="entry name" value="His_PPase_superfam"/>
</dbReference>
<feature type="signal peptide" evidence="6">
    <location>
        <begin position="1"/>
        <end position="21"/>
    </location>
</feature>
<proteinExistence type="predicted"/>
<dbReference type="GO" id="GO:0016791">
    <property type="term" value="F:phosphatase activity"/>
    <property type="evidence" value="ECO:0007669"/>
    <property type="project" value="UniProtKB-ARBA"/>
</dbReference>
<evidence type="ECO:0000259" key="7">
    <source>
        <dbReference type="PROSITE" id="PS50261"/>
    </source>
</evidence>
<dbReference type="GO" id="GO:0004930">
    <property type="term" value="F:G protein-coupled receptor activity"/>
    <property type="evidence" value="ECO:0007669"/>
    <property type="project" value="InterPro"/>
</dbReference>
<protein>
    <submittedName>
        <fullName evidence="8">Lysosomal acid phosphatase-like protein 3</fullName>
    </submittedName>
</protein>
<feature type="chain" id="PRO_5018636552" evidence="6">
    <location>
        <begin position="22"/>
        <end position="917"/>
    </location>
</feature>
<reference evidence="8 9" key="1">
    <citation type="journal article" date="2018" name="Gigascience">
        <title>Genomes of trombidid mites reveal novel predicted allergens and laterally-transferred genes associated with secondary metabolism.</title>
        <authorList>
            <person name="Dong X."/>
            <person name="Chaisiri K."/>
            <person name="Xia D."/>
            <person name="Armstrong S.D."/>
            <person name="Fang Y."/>
            <person name="Donnelly M.J."/>
            <person name="Kadowaki T."/>
            <person name="McGarry J.W."/>
            <person name="Darby A.C."/>
            <person name="Makepeace B.L."/>
        </authorList>
    </citation>
    <scope>NUCLEOTIDE SEQUENCE [LARGE SCALE GENOMIC DNA]</scope>
    <source>
        <strain evidence="8">UoL-WK</strain>
    </source>
</reference>
<organism evidence="8 9">
    <name type="scientific">Dinothrombium tinctorium</name>
    <dbReference type="NCBI Taxonomy" id="1965070"/>
    <lineage>
        <taxon>Eukaryota</taxon>
        <taxon>Metazoa</taxon>
        <taxon>Ecdysozoa</taxon>
        <taxon>Arthropoda</taxon>
        <taxon>Chelicerata</taxon>
        <taxon>Arachnida</taxon>
        <taxon>Acari</taxon>
        <taxon>Acariformes</taxon>
        <taxon>Trombidiformes</taxon>
        <taxon>Prostigmata</taxon>
        <taxon>Anystina</taxon>
        <taxon>Parasitengona</taxon>
        <taxon>Trombidioidea</taxon>
        <taxon>Trombidiidae</taxon>
        <taxon>Dinothrombium</taxon>
    </lineage>
</organism>
<comment type="subcellular location">
    <subcellularLocation>
        <location evidence="1">Membrane</location>
        <topology evidence="1">Multi-pass membrane protein</topology>
    </subcellularLocation>
</comment>
<dbReference type="GO" id="GO:0016020">
    <property type="term" value="C:membrane"/>
    <property type="evidence" value="ECO:0007669"/>
    <property type="project" value="UniProtKB-SubCell"/>
</dbReference>
<dbReference type="Gene3D" id="3.40.50.1240">
    <property type="entry name" value="Phosphoglycerate mutase-like"/>
    <property type="match status" value="1"/>
</dbReference>
<dbReference type="InterPro" id="IPR000560">
    <property type="entry name" value="His_Pase_clade-2"/>
</dbReference>
<keyword evidence="9" id="KW-1185">Reference proteome</keyword>
<dbReference type="OrthoDB" id="6134459at2759"/>
<feature type="transmembrane region" description="Helical" evidence="5">
    <location>
        <begin position="527"/>
        <end position="546"/>
    </location>
</feature>
<dbReference type="PROSITE" id="PS00616">
    <property type="entry name" value="HIS_ACID_PHOSPHAT_1"/>
    <property type="match status" value="1"/>
</dbReference>
<dbReference type="PROSITE" id="PS50261">
    <property type="entry name" value="G_PROTEIN_RECEP_F2_4"/>
    <property type="match status" value="1"/>
</dbReference>
<sequence>MLASLEISLLICFFQFPFVLSQFSCSLNEGYANCNFNESLNNSTESQSEFRKFFSTFHCACDKQCKFFDDCCIDAKYIRLPTQSPTVKPNCFAVTIQRRVKNVQLINECPVDWNNDRIQERCESKKNSTIVYPYDILDEEFYINEVMVFSNRTKVFYSNVFCAICNGDTEDLIQFDLNINCLLEDRNNTSDNPNLIDFETLKANANYEKQDSIRNWHIRYKEKMYKCFFEDKKFKQFVASQSERILRPCVRSIKDCPQNWSEGATRQKCHSYTNYVFAKEKIYKNIDCALCNREDPNELNCLPPQRKHAPSKHHFVNLGILLDLNIEVGNIVGTKYKNCLLSEGKVFNPISKKCINFGCFDGHKFDSKTGQCVLKQDSSQVATKENYALCVLNGVLMHYFYLSSFFWMNVMSFDVYRLFSRKTNNLKSSKKFLKYSVYAWITPLIIIAFSLLNEYLFPENDYQPKYGLQSCWISYRRALLLFFAVPLIVLLITNGVFFALTLKILLETKKATSIILKKPDNIRFKMYLKLALIMGFTWAFAFIASFNGISQLWYPFIVLNGLQGVNRHGDRTPLKLHPNDPYREENYWSDGLGQLTQMGKKRMYKLGLYLRKRYSSFLTKNSREMYIQSSEKQRCKESANLIAAGIYLPHSQEYPKYKFSFPIKTIPLMEDILLTMKPHCPVANVEFEKVKRSSELINFSEKYEHLFKFLSEKYHANISDIFKARNVYMNLVIERSVGYKLPNWINSSTMEQLKTLAGYSFYFPVSTQILQKLRAGVLIDEILSRFQLFDSKSEEKGKDNKKIFIYSTHDTKLAALLTTLGVFNKLTPPFGSTVIFELHSSEKNGNLVKAFYLNETETEKPEILYFPACNYKQFCSLSMLRLNLNNKIPKDWKKECGFSENKNLLDPHSDFWPHLEF</sequence>
<dbReference type="GO" id="GO:0007166">
    <property type="term" value="P:cell surface receptor signaling pathway"/>
    <property type="evidence" value="ECO:0007669"/>
    <property type="project" value="InterPro"/>
</dbReference>
<name>A0A3S3S6I7_9ACAR</name>
<dbReference type="PANTHER" id="PTHR45902:SF4">
    <property type="entry name" value="G-PROTEIN COUPLED RECEPTORS FAMILY 2 PROFILE 2 DOMAIN-CONTAINING PROTEIN"/>
    <property type="match status" value="1"/>
</dbReference>
<dbReference type="CDD" id="cd15039">
    <property type="entry name" value="7tmB3_Methuselah-like"/>
    <property type="match status" value="1"/>
</dbReference>
<feature type="domain" description="G-protein coupled receptors family 2 profile 2" evidence="7">
    <location>
        <begin position="390"/>
        <end position="565"/>
    </location>
</feature>
<keyword evidence="3 5" id="KW-1133">Transmembrane helix</keyword>
<dbReference type="AlphaFoldDB" id="A0A3S3S6I7"/>
<dbReference type="Gene3D" id="1.20.1070.10">
    <property type="entry name" value="Rhodopsin 7-helix transmembrane proteins"/>
    <property type="match status" value="1"/>
</dbReference>
<dbReference type="InterPro" id="IPR053231">
    <property type="entry name" value="GPCR_LN-TM7"/>
</dbReference>
<evidence type="ECO:0000256" key="4">
    <source>
        <dbReference type="ARBA" id="ARBA00023136"/>
    </source>
</evidence>
<gene>
    <name evidence="8" type="ORF">B4U79_10721</name>
</gene>
<evidence type="ECO:0000256" key="1">
    <source>
        <dbReference type="ARBA" id="ARBA00004141"/>
    </source>
</evidence>
<comment type="caution">
    <text evidence="8">The sequence shown here is derived from an EMBL/GenBank/DDBJ whole genome shotgun (WGS) entry which is preliminary data.</text>
</comment>
<evidence type="ECO:0000256" key="3">
    <source>
        <dbReference type="ARBA" id="ARBA00022989"/>
    </source>
</evidence>
<dbReference type="PANTHER" id="PTHR45902">
    <property type="entry name" value="LATROPHILIN RECEPTOR-LIKE PROTEIN A"/>
    <property type="match status" value="1"/>
</dbReference>
<dbReference type="STRING" id="1965070.A0A3S3S6I7"/>
<dbReference type="SUPFAM" id="SSF53254">
    <property type="entry name" value="Phosphoglycerate mutase-like"/>
    <property type="match status" value="1"/>
</dbReference>
<evidence type="ECO:0000256" key="6">
    <source>
        <dbReference type="SAM" id="SignalP"/>
    </source>
</evidence>
<feature type="transmembrane region" description="Helical" evidence="5">
    <location>
        <begin position="437"/>
        <end position="458"/>
    </location>
</feature>
<dbReference type="CDD" id="cd07061">
    <property type="entry name" value="HP_HAP_like"/>
    <property type="match status" value="1"/>
</dbReference>